<feature type="transmembrane region" description="Helical" evidence="1">
    <location>
        <begin position="85"/>
        <end position="106"/>
    </location>
</feature>
<feature type="transmembrane region" description="Helical" evidence="1">
    <location>
        <begin position="59"/>
        <end position="78"/>
    </location>
</feature>
<organism evidence="2 3">
    <name type="scientific">Mangrovimonas yunxiaonensis</name>
    <dbReference type="NCBI Taxonomy" id="1197477"/>
    <lineage>
        <taxon>Bacteria</taxon>
        <taxon>Pseudomonadati</taxon>
        <taxon>Bacteroidota</taxon>
        <taxon>Flavobacteriia</taxon>
        <taxon>Flavobacteriales</taxon>
        <taxon>Flavobacteriaceae</taxon>
        <taxon>Mangrovimonas</taxon>
    </lineage>
</organism>
<dbReference type="STRING" id="1197477.IA57_02120"/>
<dbReference type="OrthoDB" id="6025129at2"/>
<gene>
    <name evidence="2" type="ORF">IA57_02120</name>
</gene>
<dbReference type="EMBL" id="JPFK01000002">
    <property type="protein sequence ID" value="KFB02450.1"/>
    <property type="molecule type" value="Genomic_DNA"/>
</dbReference>
<keyword evidence="1" id="KW-1133">Transmembrane helix</keyword>
<evidence type="ECO:0000313" key="3">
    <source>
        <dbReference type="Proteomes" id="UP000028521"/>
    </source>
</evidence>
<keyword evidence="1" id="KW-0812">Transmembrane</keyword>
<evidence type="ECO:0000256" key="1">
    <source>
        <dbReference type="SAM" id="Phobius"/>
    </source>
</evidence>
<evidence type="ECO:0000313" key="2">
    <source>
        <dbReference type="EMBL" id="KFB02450.1"/>
    </source>
</evidence>
<dbReference type="eggNOG" id="ENOG503273Z">
    <property type="taxonomic scope" value="Bacteria"/>
</dbReference>
<proteinExistence type="predicted"/>
<reference evidence="3" key="2">
    <citation type="submission" date="2014-07" db="EMBL/GenBank/DDBJ databases">
        <title>Genome sequence of Mangrovimonas yunxiaonensis.</title>
        <authorList>
            <person name="Li Y."/>
            <person name="Zheng T."/>
        </authorList>
    </citation>
    <scope>NUCLEOTIDE SEQUENCE [LARGE SCALE GENOMIC DNA]</scope>
    <source>
        <strain evidence="3">LY01</strain>
    </source>
</reference>
<dbReference type="RefSeq" id="WP_036118603.1">
    <property type="nucleotide sequence ID" value="NZ_BMET01000002.1"/>
</dbReference>
<name>A0A084TP14_9FLAO</name>
<dbReference type="AlphaFoldDB" id="A0A084TP14"/>
<comment type="caution">
    <text evidence="2">The sequence shown here is derived from an EMBL/GenBank/DDBJ whole genome shotgun (WGS) entry which is preliminary data.</text>
</comment>
<keyword evidence="3" id="KW-1185">Reference proteome</keyword>
<sequence>MKATLRNILAVIVGIVIGGMVNMGIITISGSIIPPPEGADLSTTEGIKAAADLLEAKHYIMPFLAHAIGTLVGALIAVKIAATRTFTIAMIIGGFFLLGGIAAAFMIPAPTWFIILDLALAYIPMAWLGHKLAEKNNRF</sequence>
<feature type="transmembrane region" description="Helical" evidence="1">
    <location>
        <begin position="112"/>
        <end position="129"/>
    </location>
</feature>
<reference evidence="2 3" key="1">
    <citation type="journal article" date="2014" name="Genome Announc.">
        <title>Draft Genome Sequence of the Algicidal Bacterium Mangrovimonas yunxiaonensis Strain LY01.</title>
        <authorList>
            <person name="Li Y."/>
            <person name="Zhu H."/>
            <person name="Li C."/>
            <person name="Zhang H."/>
            <person name="Chen Z."/>
            <person name="Zheng W."/>
            <person name="Xu H."/>
            <person name="Zheng T."/>
        </authorList>
    </citation>
    <scope>NUCLEOTIDE SEQUENCE [LARGE SCALE GENOMIC DNA]</scope>
    <source>
        <strain evidence="2 3">LY01</strain>
    </source>
</reference>
<feature type="transmembrane region" description="Helical" evidence="1">
    <location>
        <begin position="7"/>
        <end position="33"/>
    </location>
</feature>
<accession>A0A084TP14</accession>
<dbReference type="Proteomes" id="UP000028521">
    <property type="component" value="Unassembled WGS sequence"/>
</dbReference>
<protein>
    <submittedName>
        <fullName evidence="2">Signal peptide protein</fullName>
    </submittedName>
</protein>
<keyword evidence="1" id="KW-0472">Membrane</keyword>